<evidence type="ECO:0000313" key="1">
    <source>
        <dbReference type="EMBL" id="SDR85437.1"/>
    </source>
</evidence>
<organism evidence="1 2">
    <name type="scientific">Microlunatus soli</name>
    <dbReference type="NCBI Taxonomy" id="630515"/>
    <lineage>
        <taxon>Bacteria</taxon>
        <taxon>Bacillati</taxon>
        <taxon>Actinomycetota</taxon>
        <taxon>Actinomycetes</taxon>
        <taxon>Propionibacteriales</taxon>
        <taxon>Propionibacteriaceae</taxon>
        <taxon>Microlunatus</taxon>
    </lineage>
</organism>
<name>A0A1H1MFI9_9ACTN</name>
<proteinExistence type="predicted"/>
<keyword evidence="2" id="KW-1185">Reference proteome</keyword>
<dbReference type="STRING" id="630515.SAMN04489812_0115"/>
<dbReference type="Proteomes" id="UP000199103">
    <property type="component" value="Chromosome I"/>
</dbReference>
<dbReference type="EMBL" id="LT629772">
    <property type="protein sequence ID" value="SDR85437.1"/>
    <property type="molecule type" value="Genomic_DNA"/>
</dbReference>
<reference evidence="1 2" key="1">
    <citation type="submission" date="2016-10" db="EMBL/GenBank/DDBJ databases">
        <authorList>
            <person name="de Groot N.N."/>
        </authorList>
    </citation>
    <scope>NUCLEOTIDE SEQUENCE [LARGE SCALE GENOMIC DNA]</scope>
    <source>
        <strain evidence="1 2">DSM 21800</strain>
    </source>
</reference>
<sequence length="32" mass="4070">MKRRILTSPIVKMIRHNELIEEMLMKRRFSRR</sequence>
<dbReference type="AlphaFoldDB" id="A0A1H1MFI9"/>
<gene>
    <name evidence="1" type="ORF">SAMN04489812_0115</name>
</gene>
<accession>A0A1H1MFI9</accession>
<protein>
    <submittedName>
        <fullName evidence="1">Uncharacterized protein</fullName>
    </submittedName>
</protein>
<evidence type="ECO:0000313" key="2">
    <source>
        <dbReference type="Proteomes" id="UP000199103"/>
    </source>
</evidence>